<evidence type="ECO:0000256" key="2">
    <source>
        <dbReference type="ARBA" id="ARBA00008550"/>
    </source>
</evidence>
<reference evidence="8" key="1">
    <citation type="submission" date="2020-06" db="EMBL/GenBank/DDBJ databases">
        <authorList>
            <consortium name="Wellcome Sanger Institute Data Sharing"/>
        </authorList>
    </citation>
    <scope>NUCLEOTIDE SEQUENCE [LARGE SCALE GENOMIC DNA]</scope>
</reference>
<comment type="subcellular location">
    <subcellularLocation>
        <location evidence="1">Cytoplasm</location>
        <location evidence="1">Cytoskeleton</location>
    </subcellularLocation>
</comment>
<keyword evidence="9" id="KW-1185">Reference proteome</keyword>
<dbReference type="InterPro" id="IPR026069">
    <property type="entry name" value="Fuzzy"/>
</dbReference>
<evidence type="ECO:0000256" key="4">
    <source>
        <dbReference type="ARBA" id="ARBA00023212"/>
    </source>
</evidence>
<evidence type="ECO:0000313" key="8">
    <source>
        <dbReference type="Ensembl" id="ENSGWIP00000028588.1"/>
    </source>
</evidence>
<dbReference type="InterPro" id="IPR043972">
    <property type="entry name" value="FUZ/MON1/HPS1_longin_1"/>
</dbReference>
<evidence type="ECO:0000256" key="3">
    <source>
        <dbReference type="ARBA" id="ARBA00022490"/>
    </source>
</evidence>
<evidence type="ECO:0000259" key="6">
    <source>
        <dbReference type="Pfam" id="PF19037"/>
    </source>
</evidence>
<evidence type="ECO:0000259" key="7">
    <source>
        <dbReference type="Pfam" id="PF19038"/>
    </source>
</evidence>
<dbReference type="Proteomes" id="UP000694680">
    <property type="component" value="Chromosome 17"/>
</dbReference>
<keyword evidence="4" id="KW-0206">Cytoskeleton</keyword>
<protein>
    <submittedName>
        <fullName evidence="8">Protein fuzzy homolog</fullName>
    </submittedName>
</protein>
<keyword evidence="3" id="KW-0963">Cytoplasm</keyword>
<dbReference type="Pfam" id="PF19036">
    <property type="entry name" value="Fuz_longin_1"/>
    <property type="match status" value="1"/>
</dbReference>
<organism evidence="8 9">
    <name type="scientific">Gouania willdenowi</name>
    <name type="common">Blunt-snouted clingfish</name>
    <name type="synonym">Lepadogaster willdenowi</name>
    <dbReference type="NCBI Taxonomy" id="441366"/>
    <lineage>
        <taxon>Eukaryota</taxon>
        <taxon>Metazoa</taxon>
        <taxon>Chordata</taxon>
        <taxon>Craniata</taxon>
        <taxon>Vertebrata</taxon>
        <taxon>Euteleostomi</taxon>
        <taxon>Actinopterygii</taxon>
        <taxon>Neopterygii</taxon>
        <taxon>Teleostei</taxon>
        <taxon>Neoteleostei</taxon>
        <taxon>Acanthomorphata</taxon>
        <taxon>Ovalentaria</taxon>
        <taxon>Blenniimorphae</taxon>
        <taxon>Blenniiformes</taxon>
        <taxon>Gobiesocoidei</taxon>
        <taxon>Gobiesocidae</taxon>
        <taxon>Gobiesocinae</taxon>
        <taxon>Gouania</taxon>
    </lineage>
</organism>
<proteinExistence type="inferred from homology"/>
<reference evidence="8" key="3">
    <citation type="submission" date="2025-09" db="UniProtKB">
        <authorList>
            <consortium name="Ensembl"/>
        </authorList>
    </citation>
    <scope>IDENTIFICATION</scope>
</reference>
<reference evidence="8" key="2">
    <citation type="submission" date="2025-08" db="UniProtKB">
        <authorList>
            <consortium name="Ensembl"/>
        </authorList>
    </citation>
    <scope>IDENTIFICATION</scope>
</reference>
<evidence type="ECO:0000256" key="1">
    <source>
        <dbReference type="ARBA" id="ARBA00004245"/>
    </source>
</evidence>
<sequence length="391" mass="42461">TGSSGPCTLVDPHLLCLTASSGVPLFSRGPARPSFPVLGSLTGVHMFGAGQGAELLSCVGLGGGLVVWRVFVDSVMLIAVGNREEEELQRLLDNVWGAMVLVLGLDQLTHIRNVERLKKELRCCFFLIDHLLEEDQGEFLGALTHYPDCVVPADRAVLQTAVDASSRTLDSEFCCLLVGGRLAVATERWWSLSALELVLLSTLTRISSGSGSDRPVFLPHSSPSVPLRLLSFTLLTGAMVCALCGPGPALQEARGGLTLCWAPVFQNLREGVSQQSALGPVSMRSELLALVLISRATTRSVSWVTPHPQTLTRRHCWELLRYFYAYCWTRVFSLDLDRPLQTYMTTDECKSYAVHTHTHTLCVIAPPTVPTPTLRAAATHTLTNISTALGL</sequence>
<dbReference type="GO" id="GO:0016192">
    <property type="term" value="P:vesicle-mediated transport"/>
    <property type="evidence" value="ECO:0007669"/>
    <property type="project" value="InterPro"/>
</dbReference>
<dbReference type="Pfam" id="PF19037">
    <property type="entry name" value="Fuz_longin_2"/>
    <property type="match status" value="1"/>
</dbReference>
<gene>
    <name evidence="8" type="primary">fuz</name>
</gene>
<dbReference type="Ensembl" id="ENSGWIT00000031178.1">
    <property type="protein sequence ID" value="ENSGWIP00000028588.1"/>
    <property type="gene ID" value="ENSGWIG00000014906.1"/>
</dbReference>
<feature type="domain" description="FUZ/MON1/HPS1 second Longin" evidence="6">
    <location>
        <begin position="172"/>
        <end position="252"/>
    </location>
</feature>
<dbReference type="PANTHER" id="PTHR13559:SF1">
    <property type="entry name" value="PROTEIN FUZZY HOMOLOG"/>
    <property type="match status" value="1"/>
</dbReference>
<dbReference type="Pfam" id="PF19038">
    <property type="entry name" value="Fuz_longin_3"/>
    <property type="match status" value="1"/>
</dbReference>
<dbReference type="GO" id="GO:0005856">
    <property type="term" value="C:cytoskeleton"/>
    <property type="evidence" value="ECO:0007669"/>
    <property type="project" value="UniProtKB-SubCell"/>
</dbReference>
<feature type="domain" description="FUZ/MON1/HPS1 third Longin" evidence="7">
    <location>
        <begin position="287"/>
        <end position="386"/>
    </location>
</feature>
<dbReference type="InterPro" id="IPR043970">
    <property type="entry name" value="FUZ/MON1/HPS1_longin_3"/>
</dbReference>
<dbReference type="GO" id="GO:1905515">
    <property type="term" value="P:non-motile cilium assembly"/>
    <property type="evidence" value="ECO:0007669"/>
    <property type="project" value="TreeGrafter"/>
</dbReference>
<accession>A0A8C5GDB7</accession>
<comment type="similarity">
    <text evidence="2">Belongs to the fuzzy family.</text>
</comment>
<name>A0A8C5GDB7_GOUWI</name>
<dbReference type="AlphaFoldDB" id="A0A8C5GDB7"/>
<dbReference type="InterPro" id="IPR043971">
    <property type="entry name" value="FUZ/MON1/HPS1_longin_2"/>
</dbReference>
<evidence type="ECO:0000259" key="5">
    <source>
        <dbReference type="Pfam" id="PF19036"/>
    </source>
</evidence>
<dbReference type="PANTHER" id="PTHR13559">
    <property type="entry name" value="INTRACELLULAR TRAFFIC PROTEIN-RELATED"/>
    <property type="match status" value="1"/>
</dbReference>
<feature type="domain" description="FUZ/MON1/HPS1 first Longin" evidence="5">
    <location>
        <begin position="13"/>
        <end position="131"/>
    </location>
</feature>
<evidence type="ECO:0000313" key="9">
    <source>
        <dbReference type="Proteomes" id="UP000694680"/>
    </source>
</evidence>